<evidence type="ECO:0000259" key="9">
    <source>
        <dbReference type="SMART" id="SM00968"/>
    </source>
</evidence>
<feature type="coiled-coil region" evidence="7">
    <location>
        <begin position="685"/>
        <end position="880"/>
    </location>
</feature>
<dbReference type="FunFam" id="3.40.50.300:FF:000901">
    <property type="entry name" value="Chromosome partition protein Smc"/>
    <property type="match status" value="1"/>
</dbReference>
<evidence type="ECO:0000256" key="7">
    <source>
        <dbReference type="HAMAP-Rule" id="MF_01894"/>
    </source>
</evidence>
<evidence type="ECO:0000256" key="6">
    <source>
        <dbReference type="ARBA" id="ARBA00023125"/>
    </source>
</evidence>
<dbReference type="SMART" id="SM00968">
    <property type="entry name" value="SMC_hinge"/>
    <property type="match status" value="1"/>
</dbReference>
<comment type="caution">
    <text evidence="10">The sequence shown here is derived from an EMBL/GenBank/DDBJ whole genome shotgun (WGS) entry which is preliminary data.</text>
</comment>
<dbReference type="Pfam" id="PF02463">
    <property type="entry name" value="SMC_N"/>
    <property type="match status" value="1"/>
</dbReference>
<dbReference type="InterPro" id="IPR027417">
    <property type="entry name" value="P-loop_NTPase"/>
</dbReference>
<feature type="region of interest" description="Disordered" evidence="8">
    <location>
        <begin position="325"/>
        <end position="350"/>
    </location>
</feature>
<feature type="compositionally biased region" description="Basic and acidic residues" evidence="8">
    <location>
        <begin position="339"/>
        <end position="350"/>
    </location>
</feature>
<feature type="compositionally biased region" description="Basic and acidic residues" evidence="8">
    <location>
        <begin position="409"/>
        <end position="420"/>
    </location>
</feature>
<dbReference type="GO" id="GO:0005737">
    <property type="term" value="C:cytoplasm"/>
    <property type="evidence" value="ECO:0007669"/>
    <property type="project" value="UniProtKB-SubCell"/>
</dbReference>
<evidence type="ECO:0000256" key="8">
    <source>
        <dbReference type="SAM" id="MobiDB-lite"/>
    </source>
</evidence>
<evidence type="ECO:0000256" key="4">
    <source>
        <dbReference type="ARBA" id="ARBA00022840"/>
    </source>
</evidence>
<dbReference type="FunFam" id="3.40.50.300:FF:000984">
    <property type="entry name" value="Chromosome partition protein Smc"/>
    <property type="match status" value="1"/>
</dbReference>
<dbReference type="EMBL" id="JACRSQ010000006">
    <property type="protein sequence ID" value="MBC8543076.1"/>
    <property type="molecule type" value="Genomic_DNA"/>
</dbReference>
<dbReference type="InterPro" id="IPR024704">
    <property type="entry name" value="SMC"/>
</dbReference>
<dbReference type="CDD" id="cd03278">
    <property type="entry name" value="ABC_SMC_barmotin"/>
    <property type="match status" value="2"/>
</dbReference>
<reference evidence="10" key="1">
    <citation type="submission" date="2020-08" db="EMBL/GenBank/DDBJ databases">
        <title>Genome public.</title>
        <authorList>
            <person name="Liu C."/>
            <person name="Sun Q."/>
        </authorList>
    </citation>
    <scope>NUCLEOTIDE SEQUENCE</scope>
    <source>
        <strain evidence="10">NSJ-32</strain>
    </source>
</reference>
<dbReference type="InterPro" id="IPR036277">
    <property type="entry name" value="SMC_hinge_sf"/>
</dbReference>
<comment type="function">
    <text evidence="7">Required for chromosome condensation and partitioning.</text>
</comment>
<dbReference type="GO" id="GO:0003677">
    <property type="term" value="F:DNA binding"/>
    <property type="evidence" value="ECO:0007669"/>
    <property type="project" value="UniProtKB-UniRule"/>
</dbReference>
<keyword evidence="11" id="KW-1185">Reference proteome</keyword>
<dbReference type="AlphaFoldDB" id="A0A926DR69"/>
<dbReference type="GO" id="GO:0016887">
    <property type="term" value="F:ATP hydrolysis activity"/>
    <property type="evidence" value="ECO:0007669"/>
    <property type="project" value="InterPro"/>
</dbReference>
<feature type="coiled-coil region" evidence="7">
    <location>
        <begin position="167"/>
        <end position="201"/>
    </location>
</feature>
<dbReference type="GO" id="GO:0005524">
    <property type="term" value="F:ATP binding"/>
    <property type="evidence" value="ECO:0007669"/>
    <property type="project" value="UniProtKB-UniRule"/>
</dbReference>
<evidence type="ECO:0000313" key="10">
    <source>
        <dbReference type="EMBL" id="MBC8543076.1"/>
    </source>
</evidence>
<dbReference type="HAMAP" id="MF_01894">
    <property type="entry name" value="Smc_prok"/>
    <property type="match status" value="1"/>
</dbReference>
<keyword evidence="2 7" id="KW-0963">Cytoplasm</keyword>
<dbReference type="Gene3D" id="1.10.287.1490">
    <property type="match status" value="1"/>
</dbReference>
<protein>
    <recommendedName>
        <fullName evidence="7">Chromosome partition protein Smc</fullName>
    </recommendedName>
</protein>
<dbReference type="Gene3D" id="1.20.1060.20">
    <property type="match status" value="1"/>
</dbReference>
<feature type="coiled-coil region" evidence="7">
    <location>
        <begin position="916"/>
        <end position="950"/>
    </location>
</feature>
<accession>A0A926DR69</accession>
<keyword evidence="5 7" id="KW-0175">Coiled coil</keyword>
<proteinExistence type="inferred from homology"/>
<dbReference type="GO" id="GO:0030261">
    <property type="term" value="P:chromosome condensation"/>
    <property type="evidence" value="ECO:0007669"/>
    <property type="project" value="InterPro"/>
</dbReference>
<evidence type="ECO:0000256" key="1">
    <source>
        <dbReference type="ARBA" id="ARBA00004496"/>
    </source>
</evidence>
<dbReference type="InterPro" id="IPR011890">
    <property type="entry name" value="SMC_prok"/>
</dbReference>
<gene>
    <name evidence="7 10" type="primary">smc</name>
    <name evidence="10" type="ORF">H8730_05915</name>
</gene>
<feature type="binding site" evidence="7">
    <location>
        <begin position="32"/>
        <end position="39"/>
    </location>
    <ligand>
        <name>ATP</name>
        <dbReference type="ChEBI" id="CHEBI:30616"/>
    </ligand>
</feature>
<dbReference type="RefSeq" id="WP_177719748.1">
    <property type="nucleotide sequence ID" value="NZ_JACRSQ010000006.1"/>
</dbReference>
<dbReference type="GO" id="GO:0005694">
    <property type="term" value="C:chromosome"/>
    <property type="evidence" value="ECO:0007669"/>
    <property type="project" value="InterPro"/>
</dbReference>
<sequence>MELKRVEMLGFKSFPEKISVEFDRGITAIVGPNGSGKSNISDAVRWVLGEQSARTLRGAKMEDVIFAGTQRRRPVNYAQVTLVLDNSDKKIPIEYDEVSISRRVYRSGESEYTVNQNRCRLKDVQELLMDTGIGKDGYSVIGQGQIDQLLSTKPQERRLIFEEAAGIVKYKTRKETAIKELEEERANLNRVQDILEEIASRLGPLQEQAEVAQKYVKLKDELKIYEINAFLGQYKQYREQYQRLLSQQEDLGRQMEASRQEQEEAKARSAQYAAAAQQVQQTLSQMYDEMTQMKVRKETAEGNRRVDQQKKEYLRKELEGAQKRLDETKSKLSARAATVRKEEERREQLSQDLNLRENRMALLSEAEKNLSEEASQVETSLEKHTASLSAVKTSLADKQNKAQRHEIVLEQGRNRQESLETRSAQLSQERQEKEAVLQELDQKLKSQEETHEQAEKELAALMEQVGQLRQTIRDKQKEEEEIVAAIRADQSRIQWLQDLERDYEGFSNSVKSIMSLKQKEPQRWQKIHGTLADVVSVPSHLAVAMEIALGPAIQNIITEDQECAKALIENLRSRNGGRATFQPLDTVTGRAPFAGAQKVKAMPGVLGFANELIQYREQYGAILSRLLGYVVVAEDFDTAAAISKEYGNVLRVVTLKGDIFNIGGSITGGSTGNRAGNILSRKGELDNLANAIEDKRAKGRAMQQEVATLSAERQRQAQAVDEAAAKRDEATANLSELQKQRDQLLFVLEHIRQEQSGLDEDKRSLLVQVEEHQESMAKYQEAIAVLELQVKEELEQVRQLQEAAAGKSREREELKAQLMQVRIDVSGVRQQIQSLERTMGWERQEIENLTQDAEGILDEMASHRAEEKELEQRLLALEKEQCDLAKQIEERGERLKSLEAERDERDRKRDEGIREAEETLRNFSALEKEQVRLENLASRAKKDLTDLQDRIWEEYEMTYNVAAAMEQEELGSSASIARRITQLKEQIKALGDVHVGAIAEYAALTERCDFLTAQRDDILKAEQSLQEIIQRLTKQMEEQFVEGFTRIAELFNQVFRKLFGGGRGLLRLAEGEGVLEAGIEIIAQPPGKKLQSMMLLSGGEKALTAIALLFAIQQLNPAPFCILDEIEAALDDANVVRFASYLKELCDRTQFIVITHRKGTMEAAHTMYGITMEEKGVSKCISVKFE</sequence>
<evidence type="ECO:0000313" key="11">
    <source>
        <dbReference type="Proteomes" id="UP000657006"/>
    </source>
</evidence>
<dbReference type="SUPFAM" id="SSF52540">
    <property type="entry name" value="P-loop containing nucleoside triphosphate hydrolases"/>
    <property type="match status" value="1"/>
</dbReference>
<dbReference type="GO" id="GO:0006260">
    <property type="term" value="P:DNA replication"/>
    <property type="evidence" value="ECO:0007669"/>
    <property type="project" value="UniProtKB-UniRule"/>
</dbReference>
<feature type="domain" description="SMC hinge" evidence="9">
    <location>
        <begin position="525"/>
        <end position="643"/>
    </location>
</feature>
<dbReference type="PANTHER" id="PTHR43977">
    <property type="entry name" value="STRUCTURAL MAINTENANCE OF CHROMOSOMES PROTEIN 3"/>
    <property type="match status" value="1"/>
</dbReference>
<comment type="subunit">
    <text evidence="7">Homodimer.</text>
</comment>
<evidence type="ECO:0000256" key="3">
    <source>
        <dbReference type="ARBA" id="ARBA00022741"/>
    </source>
</evidence>
<evidence type="ECO:0000256" key="5">
    <source>
        <dbReference type="ARBA" id="ARBA00023054"/>
    </source>
</evidence>
<dbReference type="GO" id="GO:0007059">
    <property type="term" value="P:chromosome segregation"/>
    <property type="evidence" value="ECO:0007669"/>
    <property type="project" value="UniProtKB-UniRule"/>
</dbReference>
<dbReference type="Gene3D" id="3.30.70.1620">
    <property type="match status" value="1"/>
</dbReference>
<organism evidence="10 11">
    <name type="scientific">Bianquea renquensis</name>
    <dbReference type="NCBI Taxonomy" id="2763661"/>
    <lineage>
        <taxon>Bacteria</taxon>
        <taxon>Bacillati</taxon>
        <taxon>Bacillota</taxon>
        <taxon>Clostridia</taxon>
        <taxon>Eubacteriales</taxon>
        <taxon>Bianqueaceae</taxon>
        <taxon>Bianquea</taxon>
    </lineage>
</organism>
<feature type="coiled-coil region" evidence="7">
    <location>
        <begin position="227"/>
        <end position="268"/>
    </location>
</feature>
<dbReference type="NCBIfam" id="TIGR02168">
    <property type="entry name" value="SMC_prok_B"/>
    <property type="match status" value="1"/>
</dbReference>
<dbReference type="PIRSF" id="PIRSF005719">
    <property type="entry name" value="SMC"/>
    <property type="match status" value="1"/>
</dbReference>
<dbReference type="InterPro" id="IPR010935">
    <property type="entry name" value="SMC_hinge"/>
</dbReference>
<dbReference type="Gene3D" id="3.40.50.300">
    <property type="entry name" value="P-loop containing nucleotide triphosphate hydrolases"/>
    <property type="match status" value="2"/>
</dbReference>
<keyword evidence="6 7" id="KW-0238">DNA-binding</keyword>
<dbReference type="SUPFAM" id="SSF75553">
    <property type="entry name" value="Smc hinge domain"/>
    <property type="match status" value="1"/>
</dbReference>
<dbReference type="GO" id="GO:0007062">
    <property type="term" value="P:sister chromatid cohesion"/>
    <property type="evidence" value="ECO:0007669"/>
    <property type="project" value="InterPro"/>
</dbReference>
<comment type="domain">
    <text evidence="7">Contains large globular domains required for ATP hydrolysis at each terminus and a third globular domain forming a flexible hinge near the middle of the molecule. These domains are separated by coiled-coil structures.</text>
</comment>
<dbReference type="Proteomes" id="UP000657006">
    <property type="component" value="Unassembled WGS sequence"/>
</dbReference>
<keyword evidence="3 7" id="KW-0547">Nucleotide-binding</keyword>
<evidence type="ECO:0000256" key="2">
    <source>
        <dbReference type="ARBA" id="ARBA00022490"/>
    </source>
</evidence>
<comment type="similarity">
    <text evidence="7">Belongs to the SMC family.</text>
</comment>
<dbReference type="InterPro" id="IPR003395">
    <property type="entry name" value="RecF/RecN/SMC_N"/>
</dbReference>
<dbReference type="Pfam" id="PF06470">
    <property type="entry name" value="SMC_hinge"/>
    <property type="match status" value="1"/>
</dbReference>
<feature type="region of interest" description="Disordered" evidence="8">
    <location>
        <begin position="409"/>
        <end position="430"/>
    </location>
</feature>
<comment type="subcellular location">
    <subcellularLocation>
        <location evidence="1 7">Cytoplasm</location>
    </subcellularLocation>
</comment>
<name>A0A926DR69_9FIRM</name>
<keyword evidence="4 7" id="KW-0067">ATP-binding</keyword>